<evidence type="ECO:0000313" key="11">
    <source>
        <dbReference type="Proteomes" id="UP000199343"/>
    </source>
</evidence>
<comment type="similarity">
    <text evidence="2">Belongs to the binding-protein-dependent transport system permease family. FecCD subfamily.</text>
</comment>
<gene>
    <name evidence="10" type="ORF">GA0070608_1408</name>
</gene>
<evidence type="ECO:0000256" key="5">
    <source>
        <dbReference type="ARBA" id="ARBA00022692"/>
    </source>
</evidence>
<evidence type="ECO:0000256" key="8">
    <source>
        <dbReference type="SAM" id="MobiDB-lite"/>
    </source>
</evidence>
<reference evidence="10 11" key="1">
    <citation type="submission" date="2016-06" db="EMBL/GenBank/DDBJ databases">
        <authorList>
            <person name="Kjaerup R.B."/>
            <person name="Dalgaard T.S."/>
            <person name="Juul-Madsen H.R."/>
        </authorList>
    </citation>
    <scope>NUCLEOTIDE SEQUENCE [LARGE SCALE GENOMIC DNA]</scope>
    <source>
        <strain evidence="10 11">DSM 43363</strain>
    </source>
</reference>
<evidence type="ECO:0000256" key="3">
    <source>
        <dbReference type="ARBA" id="ARBA00022448"/>
    </source>
</evidence>
<feature type="transmembrane region" description="Helical" evidence="9">
    <location>
        <begin position="187"/>
        <end position="209"/>
    </location>
</feature>
<dbReference type="Gene3D" id="1.10.3470.10">
    <property type="entry name" value="ABC transporter involved in vitamin B12 uptake, BtuC"/>
    <property type="match status" value="1"/>
</dbReference>
<feature type="transmembrane region" description="Helical" evidence="9">
    <location>
        <begin position="156"/>
        <end position="175"/>
    </location>
</feature>
<feature type="transmembrane region" description="Helical" evidence="9">
    <location>
        <begin position="347"/>
        <end position="365"/>
    </location>
</feature>
<feature type="compositionally biased region" description="Low complexity" evidence="8">
    <location>
        <begin position="7"/>
        <end position="18"/>
    </location>
</feature>
<dbReference type="SUPFAM" id="SSF81345">
    <property type="entry name" value="ABC transporter involved in vitamin B12 uptake, BtuC"/>
    <property type="match status" value="1"/>
</dbReference>
<dbReference type="RefSeq" id="WP_218107499.1">
    <property type="nucleotide sequence ID" value="NZ_FMIC01000002.1"/>
</dbReference>
<evidence type="ECO:0000256" key="6">
    <source>
        <dbReference type="ARBA" id="ARBA00022989"/>
    </source>
</evidence>
<dbReference type="Pfam" id="PF01032">
    <property type="entry name" value="FecCD"/>
    <property type="match status" value="1"/>
</dbReference>
<dbReference type="PANTHER" id="PTHR30472">
    <property type="entry name" value="FERRIC ENTEROBACTIN TRANSPORT SYSTEM PERMEASE PROTEIN"/>
    <property type="match status" value="1"/>
</dbReference>
<dbReference type="Proteomes" id="UP000199343">
    <property type="component" value="Unassembled WGS sequence"/>
</dbReference>
<evidence type="ECO:0000256" key="4">
    <source>
        <dbReference type="ARBA" id="ARBA00022475"/>
    </source>
</evidence>
<protein>
    <submittedName>
        <fullName evidence="10">Iron complex transport system permease protein</fullName>
    </submittedName>
</protein>
<evidence type="ECO:0000256" key="1">
    <source>
        <dbReference type="ARBA" id="ARBA00004651"/>
    </source>
</evidence>
<evidence type="ECO:0000313" key="10">
    <source>
        <dbReference type="EMBL" id="SCL54910.1"/>
    </source>
</evidence>
<organism evidence="10 11">
    <name type="scientific">Micromonospora peucetia</name>
    <dbReference type="NCBI Taxonomy" id="47871"/>
    <lineage>
        <taxon>Bacteria</taxon>
        <taxon>Bacillati</taxon>
        <taxon>Actinomycetota</taxon>
        <taxon>Actinomycetes</taxon>
        <taxon>Micromonosporales</taxon>
        <taxon>Micromonosporaceae</taxon>
        <taxon>Micromonospora</taxon>
    </lineage>
</organism>
<dbReference type="InterPro" id="IPR037294">
    <property type="entry name" value="ABC_BtuC-like"/>
</dbReference>
<dbReference type="GO" id="GO:0005886">
    <property type="term" value="C:plasma membrane"/>
    <property type="evidence" value="ECO:0007669"/>
    <property type="project" value="UniProtKB-SubCell"/>
</dbReference>
<dbReference type="CDD" id="cd06550">
    <property type="entry name" value="TM_ABC_iron-siderophores_like"/>
    <property type="match status" value="1"/>
</dbReference>
<dbReference type="GO" id="GO:0022857">
    <property type="term" value="F:transmembrane transporter activity"/>
    <property type="evidence" value="ECO:0007669"/>
    <property type="project" value="InterPro"/>
</dbReference>
<feature type="transmembrane region" description="Helical" evidence="9">
    <location>
        <begin position="279"/>
        <end position="307"/>
    </location>
</feature>
<feature type="transmembrane region" description="Helical" evidence="9">
    <location>
        <begin position="255"/>
        <end position="273"/>
    </location>
</feature>
<keyword evidence="7 9" id="KW-0472">Membrane</keyword>
<evidence type="ECO:0000256" key="7">
    <source>
        <dbReference type="ARBA" id="ARBA00023136"/>
    </source>
</evidence>
<feature type="transmembrane region" description="Helical" evidence="9">
    <location>
        <begin position="37"/>
        <end position="60"/>
    </location>
</feature>
<dbReference type="GO" id="GO:0033214">
    <property type="term" value="P:siderophore-iron import into cell"/>
    <property type="evidence" value="ECO:0007669"/>
    <property type="project" value="TreeGrafter"/>
</dbReference>
<dbReference type="InterPro" id="IPR000522">
    <property type="entry name" value="ABC_transptr_permease_BtuC"/>
</dbReference>
<accession>A0A1C6ULL7</accession>
<sequence length="372" mass="37653">MVRRAAADPTYRAAADPTRPTDSGPVRQAGFRATHPVGLAALLVALLAGLVVSIGVAVTVGPADIPVSTVWSVVADRLGLPHAEVPLLREHIVWRLRLPRVLGAAAVGGGLAAVGAVMQTVTRNPLADPYLLGVSSGASLGAVAVLVLGFGGGVAALTGGAFAGALAAFAVVAAVAGRRAALAPTRVVLAGVAVAQLCGAATSFVIIWVADPHATQSITFWLSGSLARVDWSALAWAAPVLAAVLALVAAHARTLNAFAFGEDAAATLGVPVARVRWLLLVATALLTAALVAVSGAVGFVGLILPHAARFLTGADHRRLLPVAVLVGAIFLVWVDTAARTVFAPRELPVGVLTALLGVPAFVVLLHRRKVRG</sequence>
<name>A0A1C6ULL7_9ACTN</name>
<evidence type="ECO:0000256" key="2">
    <source>
        <dbReference type="ARBA" id="ARBA00007935"/>
    </source>
</evidence>
<evidence type="ECO:0000256" key="9">
    <source>
        <dbReference type="SAM" id="Phobius"/>
    </source>
</evidence>
<keyword evidence="5 9" id="KW-0812">Transmembrane</keyword>
<feature type="region of interest" description="Disordered" evidence="8">
    <location>
        <begin position="1"/>
        <end position="28"/>
    </location>
</feature>
<feature type="transmembrane region" description="Helical" evidence="9">
    <location>
        <begin position="98"/>
        <end position="118"/>
    </location>
</feature>
<dbReference type="PANTHER" id="PTHR30472:SF67">
    <property type="entry name" value="PERMEASE OF ABC TRANSPORTER-RELATED"/>
    <property type="match status" value="1"/>
</dbReference>
<feature type="transmembrane region" description="Helical" evidence="9">
    <location>
        <begin position="319"/>
        <end position="341"/>
    </location>
</feature>
<dbReference type="STRING" id="47871.GA0070608_1408"/>
<keyword evidence="4" id="KW-1003">Cell membrane</keyword>
<dbReference type="FunFam" id="1.10.3470.10:FF:000001">
    <property type="entry name" value="Vitamin B12 ABC transporter permease BtuC"/>
    <property type="match status" value="1"/>
</dbReference>
<feature type="transmembrane region" description="Helical" evidence="9">
    <location>
        <begin position="229"/>
        <end position="248"/>
    </location>
</feature>
<keyword evidence="3" id="KW-0813">Transport</keyword>
<comment type="subcellular location">
    <subcellularLocation>
        <location evidence="1">Cell membrane</location>
        <topology evidence="1">Multi-pass membrane protein</topology>
    </subcellularLocation>
</comment>
<keyword evidence="6 9" id="KW-1133">Transmembrane helix</keyword>
<feature type="transmembrane region" description="Helical" evidence="9">
    <location>
        <begin position="130"/>
        <end position="150"/>
    </location>
</feature>
<dbReference type="AlphaFoldDB" id="A0A1C6ULL7"/>
<proteinExistence type="inferred from homology"/>
<dbReference type="EMBL" id="FMIC01000002">
    <property type="protein sequence ID" value="SCL54910.1"/>
    <property type="molecule type" value="Genomic_DNA"/>
</dbReference>